<dbReference type="InterPro" id="IPR013087">
    <property type="entry name" value="Znf_C2H2_type"/>
</dbReference>
<reference evidence="5" key="2">
    <citation type="submission" date="2025-09" db="UniProtKB">
        <authorList>
            <consortium name="Ensembl"/>
        </authorList>
    </citation>
    <scope>IDENTIFICATION</scope>
</reference>
<dbReference type="InterPro" id="IPR043502">
    <property type="entry name" value="DNA/RNA_pol_sf"/>
</dbReference>
<evidence type="ECO:0008006" key="7">
    <source>
        <dbReference type="Google" id="ProtNLM"/>
    </source>
</evidence>
<evidence type="ECO:0000313" key="5">
    <source>
        <dbReference type="Ensembl" id="ENSSORP00005035147.1"/>
    </source>
</evidence>
<dbReference type="SMART" id="SM00355">
    <property type="entry name" value="ZnF_C2H2"/>
    <property type="match status" value="2"/>
</dbReference>
<feature type="region of interest" description="Disordered" evidence="2">
    <location>
        <begin position="1"/>
        <end position="25"/>
    </location>
</feature>
<evidence type="ECO:0000259" key="3">
    <source>
        <dbReference type="PROSITE" id="PS50157"/>
    </source>
</evidence>
<evidence type="ECO:0000313" key="6">
    <source>
        <dbReference type="Proteomes" id="UP000472271"/>
    </source>
</evidence>
<dbReference type="Proteomes" id="UP000472271">
    <property type="component" value="Unassembled WGS sequence"/>
</dbReference>
<sequence>MSTPRRRPLPRIEPRRPFSSPKVHSVGCPKFIGRLMQGPHLSPDCPPHATPTKSSRTPVPRRTLFPKSRGKSMLVFSFDKNWRQSFKGKALPSSVSLGLQVPWNAQNCCLCTTHLRSIGEAWRHAKQVHRPRRILLICAKCAGYKTSIRRATTHAPKCQLRKKKRSTPQTSHPCSECPRSFSTLRGLSLHRRRMHLESFLQQVRGVNRSNATAPRTVWSETEIDVLKTIMDALGTEMEPSPPKSGVRAKLGLAFRTPEFKHVKPKPMTPLLVNQWTRLTINKIKKMNPRFEMKAEKPPGLKRGLTHPRLQFKMGQETAEKSLASVASEILDEQSNMQCGIDGRLIYSTYKGIWERADTFKSLGSFSNAQPADNSHFALPISENEVVTSLKQLKREGAPGPDGLKKNELSEWDPKGTKLARLFNTWLVSGKLPILLKGSRTVLIPKSNISDELRQIKCWRPITIGPILLRLFSGILTHRLARACSIHPRQRGFVKAPGCAENLLILKGLMESCKKEKKSAAVVFIDFAKAFDTVSHSHIDAVLEQRGVDELIRGIIKNSYRRCYSRIQTAEGPLKKIFLKVGVKQGDPMSPLLFNLALDPLLYKLEEIGKGFEVGQGSSISAMAYADDLVLLSSSWDGMQFNLRILEKFAELTGLAVNPAKCHSFLIQKGKPVVGARAWMLRGQPIHNIGPSESVKYLGIEINPWKGLLKPPIRETLRILLDRVSKAKVKPTVKLDLLRTFVVPRLSYVADFGSISRSLLNDCDRDIRSEVRRWLHLHPTTANGLLYSSFRDGGLNIPRLSVTIPSTQLRRQIGLLKSPDVVTRYMADSCIDRGALVKTLKSLTGGDISYEKGFIHHLNFKRISGDALKSKEFKRWMKFKFYGHGVKNFRCDKISNCWLRKPCEAGFSQTEFILGLKLRSNSLPVKASVMYGAGAGSSVSCRLCGDGNETFRHVLSQCAGLRAVRMRRHNNVCKLLRTVCQNNHWRVEMEKRLSKTDGKIGVPDLIAIKGDQAMIIDVTIPLESNDMSLLAKAAAHKMDKYTPFRESVRKLFPGVKTVTVWGFPIGARGKWFDGNTVLLQTLGVPKIKCKSIARCFSKLALWGTIKMCKGFKTAIPEV</sequence>
<dbReference type="CDD" id="cd01650">
    <property type="entry name" value="RT_nLTR_like"/>
    <property type="match status" value="1"/>
</dbReference>
<keyword evidence="6" id="KW-1185">Reference proteome</keyword>
<dbReference type="Ensembl" id="ENSSORT00005036078.1">
    <property type="protein sequence ID" value="ENSSORP00005035147.1"/>
    <property type="gene ID" value="ENSSORG00005016577.1"/>
</dbReference>
<dbReference type="InterPro" id="IPR000477">
    <property type="entry name" value="RT_dom"/>
</dbReference>
<reference evidence="5" key="1">
    <citation type="submission" date="2025-08" db="UniProtKB">
        <authorList>
            <consortium name="Ensembl"/>
        </authorList>
    </citation>
    <scope>IDENTIFICATION</scope>
</reference>
<dbReference type="GO" id="GO:0008270">
    <property type="term" value="F:zinc ion binding"/>
    <property type="evidence" value="ECO:0007669"/>
    <property type="project" value="UniProtKB-KW"/>
</dbReference>
<dbReference type="PROSITE" id="PS00028">
    <property type="entry name" value="ZINC_FINGER_C2H2_1"/>
    <property type="match status" value="1"/>
</dbReference>
<dbReference type="PROSITE" id="PS50157">
    <property type="entry name" value="ZINC_FINGER_C2H2_2"/>
    <property type="match status" value="1"/>
</dbReference>
<accession>A0A673B3A2</accession>
<feature type="domain" description="C2H2-type" evidence="3">
    <location>
        <begin position="172"/>
        <end position="195"/>
    </location>
</feature>
<evidence type="ECO:0000259" key="4">
    <source>
        <dbReference type="PROSITE" id="PS50878"/>
    </source>
</evidence>
<dbReference type="InParanoid" id="A0A673B3A2"/>
<keyword evidence="1" id="KW-0862">Zinc</keyword>
<organism evidence="5 6">
    <name type="scientific">Sphaeramia orbicularis</name>
    <name type="common">orbiculate cardinalfish</name>
    <dbReference type="NCBI Taxonomy" id="375764"/>
    <lineage>
        <taxon>Eukaryota</taxon>
        <taxon>Metazoa</taxon>
        <taxon>Chordata</taxon>
        <taxon>Craniata</taxon>
        <taxon>Vertebrata</taxon>
        <taxon>Euteleostomi</taxon>
        <taxon>Actinopterygii</taxon>
        <taxon>Neopterygii</taxon>
        <taxon>Teleostei</taxon>
        <taxon>Neoteleostei</taxon>
        <taxon>Acanthomorphata</taxon>
        <taxon>Gobiaria</taxon>
        <taxon>Kurtiformes</taxon>
        <taxon>Apogonoidei</taxon>
        <taxon>Apogonidae</taxon>
        <taxon>Apogoninae</taxon>
        <taxon>Sphaeramia</taxon>
    </lineage>
</organism>
<proteinExistence type="predicted"/>
<protein>
    <recommendedName>
        <fullName evidence="7">Reverse transcriptase domain-containing protein</fullName>
    </recommendedName>
</protein>
<dbReference type="PROSITE" id="PS50878">
    <property type="entry name" value="RT_POL"/>
    <property type="match status" value="1"/>
</dbReference>
<keyword evidence="1" id="KW-0479">Metal-binding</keyword>
<feature type="region of interest" description="Disordered" evidence="2">
    <location>
        <begin position="39"/>
        <end position="64"/>
    </location>
</feature>
<dbReference type="AlphaFoldDB" id="A0A673B3A2"/>
<dbReference type="Gene3D" id="3.30.160.60">
    <property type="entry name" value="Classic Zinc Finger"/>
    <property type="match status" value="1"/>
</dbReference>
<feature type="domain" description="Reverse transcriptase" evidence="4">
    <location>
        <begin position="424"/>
        <end position="701"/>
    </location>
</feature>
<keyword evidence="1" id="KW-0863">Zinc-finger</keyword>
<dbReference type="SUPFAM" id="SSF56672">
    <property type="entry name" value="DNA/RNA polymerases"/>
    <property type="match status" value="1"/>
</dbReference>
<dbReference type="PANTHER" id="PTHR19446">
    <property type="entry name" value="REVERSE TRANSCRIPTASES"/>
    <property type="match status" value="1"/>
</dbReference>
<evidence type="ECO:0000256" key="2">
    <source>
        <dbReference type="SAM" id="MobiDB-lite"/>
    </source>
</evidence>
<name>A0A673B3A2_9TELE</name>
<evidence type="ECO:0000256" key="1">
    <source>
        <dbReference type="PROSITE-ProRule" id="PRU00042"/>
    </source>
</evidence>
<dbReference type="Pfam" id="PF00078">
    <property type="entry name" value="RVT_1"/>
    <property type="match status" value="1"/>
</dbReference>